<dbReference type="Gene3D" id="3.90.780.10">
    <property type="entry name" value="5'-Nucleotidase, C-terminal domain"/>
    <property type="match status" value="1"/>
</dbReference>
<dbReference type="Pfam" id="PF00149">
    <property type="entry name" value="Metallophos"/>
    <property type="match status" value="1"/>
</dbReference>
<feature type="domain" description="Calcineurin-like phosphoesterase" evidence="9">
    <location>
        <begin position="25"/>
        <end position="247"/>
    </location>
</feature>
<evidence type="ECO:0000256" key="2">
    <source>
        <dbReference type="ARBA" id="ARBA00006654"/>
    </source>
</evidence>
<dbReference type="GO" id="GO:0005576">
    <property type="term" value="C:extracellular region"/>
    <property type="evidence" value="ECO:0007669"/>
    <property type="project" value="UniProtKB-SubCell"/>
</dbReference>
<dbReference type="OrthoDB" id="9803927at2"/>
<dbReference type="PRINTS" id="PR01607">
    <property type="entry name" value="APYRASEFAMLY"/>
</dbReference>
<dbReference type="SUPFAM" id="SSF56300">
    <property type="entry name" value="Metallo-dependent phosphatases"/>
    <property type="match status" value="1"/>
</dbReference>
<dbReference type="CDD" id="cd07409">
    <property type="entry name" value="MPP_CD73_N"/>
    <property type="match status" value="1"/>
</dbReference>
<gene>
    <name evidence="11" type="ORF">E4Z66_09290</name>
</gene>
<dbReference type="InterPro" id="IPR008334">
    <property type="entry name" value="5'-Nucleotdase_C"/>
</dbReference>
<keyword evidence="12" id="KW-1185">Reference proteome</keyword>
<dbReference type="InterPro" id="IPR036907">
    <property type="entry name" value="5'-Nucleotdase_C_sf"/>
</dbReference>
<dbReference type="PROSITE" id="PS00785">
    <property type="entry name" value="5_NUCLEOTIDASE_1"/>
    <property type="match status" value="1"/>
</dbReference>
<keyword evidence="6 8" id="KW-0547">Nucleotide-binding</keyword>
<dbReference type="FunFam" id="3.90.780.10:FF:000004">
    <property type="entry name" value="UDP-sugar hydrolase, putative"/>
    <property type="match status" value="1"/>
</dbReference>
<evidence type="ECO:0000313" key="12">
    <source>
        <dbReference type="Proteomes" id="UP000306602"/>
    </source>
</evidence>
<evidence type="ECO:0000256" key="1">
    <source>
        <dbReference type="ARBA" id="ARBA00004613"/>
    </source>
</evidence>
<evidence type="ECO:0000259" key="10">
    <source>
        <dbReference type="Pfam" id="PF02872"/>
    </source>
</evidence>
<sequence length="533" mass="56219">MSRFLLTSAAIALSAGMAHADYTLHIIHINDLHSRIEPVSKYDSTCGAEDDAEGKCFGGVARVATKINELRDELTAAGENVLVMDAGDQFQGSLMYTTYKGEVEAEMMERIGFDVMAVGNHEFDDGPEALSAFVDKVSFPVISGNLDVTASNVLAGKIDDHIVLEAGGEKIGIVSALATDTVDTSSPGPNVKFEDEITALKADVAALEAEGVNKIIALTHVGLPADMMIAEAVPGIDAVVGGHSHTYLSATDKKRQGAYPTYVSQEDGTLVPIVQAYAYSKYVGHLVLTFADDGSLLDASGDTILLDASVAKDEAISARVAELAGPIEELKSKVIGATDTSIEGAREVCRTAECPMGNLVADAMLDRVKDQGVSIAIQNGGGLRASIDAGEITMGEVLTVLPFQNTLSTFEVTGAEILEALENGVSQVEEVKGRFPQVAGMTFTWDPSAPAGSRIVDVMVAEGDGFVPLDAEKTYGVVTNNYVRNGGDGYRMFAGEDKKAYDFGPDLADVTAEFITAKGDSYTPYTDGRIATK</sequence>
<dbReference type="Pfam" id="PF02872">
    <property type="entry name" value="5_nucleotid_C"/>
    <property type="match status" value="1"/>
</dbReference>
<evidence type="ECO:0000256" key="6">
    <source>
        <dbReference type="ARBA" id="ARBA00022741"/>
    </source>
</evidence>
<evidence type="ECO:0000259" key="9">
    <source>
        <dbReference type="Pfam" id="PF00149"/>
    </source>
</evidence>
<dbReference type="InterPro" id="IPR029052">
    <property type="entry name" value="Metallo-depent_PP-like"/>
</dbReference>
<dbReference type="InterPro" id="IPR006146">
    <property type="entry name" value="5'-Nucleotdase_CS"/>
</dbReference>
<dbReference type="InterPro" id="IPR004843">
    <property type="entry name" value="Calcineurin-like_PHP"/>
</dbReference>
<dbReference type="InterPro" id="IPR006179">
    <property type="entry name" value="5_nucleotidase/apyrase"/>
</dbReference>
<keyword evidence="3" id="KW-0964">Secreted</keyword>
<accession>A0A4S4NCG0</accession>
<feature type="chain" id="PRO_5020884310" evidence="8">
    <location>
        <begin position="21"/>
        <end position="533"/>
    </location>
</feature>
<evidence type="ECO:0000256" key="3">
    <source>
        <dbReference type="ARBA" id="ARBA00022525"/>
    </source>
</evidence>
<feature type="domain" description="5'-Nucleotidase C-terminal" evidence="10">
    <location>
        <begin position="334"/>
        <end position="494"/>
    </location>
</feature>
<dbReference type="Gene3D" id="3.60.21.10">
    <property type="match status" value="1"/>
</dbReference>
<keyword evidence="4" id="KW-0479">Metal-binding</keyword>
<dbReference type="PROSITE" id="PS00786">
    <property type="entry name" value="5_NUCLEOTIDASE_2"/>
    <property type="match status" value="1"/>
</dbReference>
<evidence type="ECO:0000256" key="8">
    <source>
        <dbReference type="RuleBase" id="RU362119"/>
    </source>
</evidence>
<dbReference type="EMBL" id="SRKY01000002">
    <property type="protein sequence ID" value="THH37116.1"/>
    <property type="molecule type" value="Genomic_DNA"/>
</dbReference>
<feature type="signal peptide" evidence="8">
    <location>
        <begin position="1"/>
        <end position="20"/>
    </location>
</feature>
<evidence type="ECO:0000256" key="5">
    <source>
        <dbReference type="ARBA" id="ARBA00022729"/>
    </source>
</evidence>
<dbReference type="GO" id="GO:0016788">
    <property type="term" value="F:hydrolase activity, acting on ester bonds"/>
    <property type="evidence" value="ECO:0007669"/>
    <property type="project" value="InterPro"/>
</dbReference>
<dbReference type="AlphaFoldDB" id="A0A4S4NCG0"/>
<reference evidence="11 12" key="1">
    <citation type="submission" date="2019-04" db="EMBL/GenBank/DDBJ databases">
        <title>Shimia ponticola sp. nov., isolated from seawater.</title>
        <authorList>
            <person name="Kim Y.-O."/>
            <person name="Yoon J.-H."/>
        </authorList>
    </citation>
    <scope>NUCLEOTIDE SEQUENCE [LARGE SCALE GENOMIC DNA]</scope>
    <source>
        <strain evidence="11 12">MYP11</strain>
    </source>
</reference>
<keyword evidence="7 8" id="KW-0378">Hydrolase</keyword>
<comment type="similarity">
    <text evidence="2 8">Belongs to the 5'-nucleotidase family.</text>
</comment>
<dbReference type="GO" id="GO:0046872">
    <property type="term" value="F:metal ion binding"/>
    <property type="evidence" value="ECO:0007669"/>
    <property type="project" value="UniProtKB-KW"/>
</dbReference>
<dbReference type="PANTHER" id="PTHR11575">
    <property type="entry name" value="5'-NUCLEOTIDASE-RELATED"/>
    <property type="match status" value="1"/>
</dbReference>
<evidence type="ECO:0000256" key="7">
    <source>
        <dbReference type="ARBA" id="ARBA00022801"/>
    </source>
</evidence>
<dbReference type="PANTHER" id="PTHR11575:SF24">
    <property type="entry name" value="5'-NUCLEOTIDASE"/>
    <property type="match status" value="1"/>
</dbReference>
<dbReference type="GO" id="GO:0000166">
    <property type="term" value="F:nucleotide binding"/>
    <property type="evidence" value="ECO:0007669"/>
    <property type="project" value="UniProtKB-KW"/>
</dbReference>
<name>A0A4S4NCG0_9RHOB</name>
<dbReference type="FunFam" id="3.60.21.10:FF:000020">
    <property type="entry name" value="NT5E isoform 4"/>
    <property type="match status" value="1"/>
</dbReference>
<comment type="caution">
    <text evidence="11">The sequence shown here is derived from an EMBL/GenBank/DDBJ whole genome shotgun (WGS) entry which is preliminary data.</text>
</comment>
<comment type="subcellular location">
    <subcellularLocation>
        <location evidence="1">Secreted</location>
    </subcellularLocation>
</comment>
<dbReference type="RefSeq" id="WP_136462715.1">
    <property type="nucleotide sequence ID" value="NZ_SRKY01000002.1"/>
</dbReference>
<protein>
    <submittedName>
        <fullName evidence="11">Multifunctional 2',3'-cyclic-nucleotide 2'-phosphodiesterase/5'-nucleotidase/3'-nucleotidase</fullName>
    </submittedName>
</protein>
<dbReference type="GO" id="GO:0009166">
    <property type="term" value="P:nucleotide catabolic process"/>
    <property type="evidence" value="ECO:0007669"/>
    <property type="project" value="InterPro"/>
</dbReference>
<organism evidence="11 12">
    <name type="scientific">Aliishimia ponticola</name>
    <dbReference type="NCBI Taxonomy" id="2499833"/>
    <lineage>
        <taxon>Bacteria</taxon>
        <taxon>Pseudomonadati</taxon>
        <taxon>Pseudomonadota</taxon>
        <taxon>Alphaproteobacteria</taxon>
        <taxon>Rhodobacterales</taxon>
        <taxon>Paracoccaceae</taxon>
        <taxon>Aliishimia</taxon>
    </lineage>
</organism>
<evidence type="ECO:0000313" key="11">
    <source>
        <dbReference type="EMBL" id="THH37116.1"/>
    </source>
</evidence>
<dbReference type="SUPFAM" id="SSF55816">
    <property type="entry name" value="5'-nucleotidase (syn. UDP-sugar hydrolase), C-terminal domain"/>
    <property type="match status" value="1"/>
</dbReference>
<keyword evidence="5 8" id="KW-0732">Signal</keyword>
<proteinExistence type="inferred from homology"/>
<dbReference type="Proteomes" id="UP000306602">
    <property type="component" value="Unassembled WGS sequence"/>
</dbReference>
<evidence type="ECO:0000256" key="4">
    <source>
        <dbReference type="ARBA" id="ARBA00022723"/>
    </source>
</evidence>